<feature type="compositionally biased region" description="Basic and acidic residues" evidence="4">
    <location>
        <begin position="319"/>
        <end position="337"/>
    </location>
</feature>
<reference evidence="6" key="1">
    <citation type="journal article" date="2020" name="Phytopathology">
        <title>Genome Sequence Resources of Colletotrichum truncatum, C. plurivorum, C. musicola, and C. sojae: Four Species Pathogenic to Soybean (Glycine max).</title>
        <authorList>
            <person name="Rogerio F."/>
            <person name="Boufleur T.R."/>
            <person name="Ciampi-Guillardi M."/>
            <person name="Sukno S.A."/>
            <person name="Thon M.R."/>
            <person name="Massola Junior N.S."/>
            <person name="Baroncelli R."/>
        </authorList>
    </citation>
    <scope>NUCLEOTIDE SEQUENCE</scope>
    <source>
        <strain evidence="6">LFN0074</strain>
    </source>
</reference>
<evidence type="ECO:0000256" key="2">
    <source>
        <dbReference type="ARBA" id="ARBA00008773"/>
    </source>
</evidence>
<accession>A0A8H6N203</accession>
<dbReference type="AlphaFoldDB" id="A0A8H6N203"/>
<evidence type="ECO:0000256" key="3">
    <source>
        <dbReference type="ARBA" id="ARBA00022801"/>
    </source>
</evidence>
<dbReference type="Proteomes" id="UP000639643">
    <property type="component" value="Unassembled WGS sequence"/>
</dbReference>
<dbReference type="GO" id="GO:0009986">
    <property type="term" value="C:cell surface"/>
    <property type="evidence" value="ECO:0007669"/>
    <property type="project" value="TreeGrafter"/>
</dbReference>
<dbReference type="OrthoDB" id="77201at2759"/>
<keyword evidence="7" id="KW-1185">Reference proteome</keyword>
<dbReference type="GO" id="GO:0042973">
    <property type="term" value="F:glucan endo-1,3-beta-D-glucosidase activity"/>
    <property type="evidence" value="ECO:0007669"/>
    <property type="project" value="TreeGrafter"/>
</dbReference>
<dbReference type="InterPro" id="IPR017853">
    <property type="entry name" value="GH"/>
</dbReference>
<evidence type="ECO:0000313" key="6">
    <source>
        <dbReference type="EMBL" id="KAF6817429.1"/>
    </source>
</evidence>
<sequence length="369" mass="40643">MRSLSISLFLAFAASSVLADHHDSSQILGFVSGSRTPADAKIKTIGDYRKEFDLATTMKDIPGKFNSVRLYTMVDEATSYGRDAVVKPNPAIKAAMDTNTKMLLGIWCSNTNDIAVELKALEAALVWGPKFADLVVGISVGHEDIYRYISEGPKSGKTLDDILAFVDKVRKAIKGTVLENKPVGHSEPWVVFANINSSFVDKLDFIGANIMPFYDEETEKVGMAKQFDKALAGVREKSRGKPVWVTETGWPITGESKTGNKASVANACDFWQEIGCRKLFNKVNVWWYNLRDSNRGLVNSYAISKNLTTEPVFDLACKKDEPKKDEPKKDGPKKDEPSGVWTVSPVTSSHRVVVITLTIPDNETPSPTS</sequence>
<keyword evidence="3" id="KW-0378">Hydrolase</keyword>
<feature type="signal peptide" evidence="5">
    <location>
        <begin position="1"/>
        <end position="19"/>
    </location>
</feature>
<protein>
    <submittedName>
        <fullName evidence="6">Glucan 1,3-beta-glucosidase</fullName>
    </submittedName>
</protein>
<dbReference type="Gene3D" id="3.20.20.80">
    <property type="entry name" value="Glycosidases"/>
    <property type="match status" value="1"/>
</dbReference>
<evidence type="ECO:0000256" key="5">
    <source>
        <dbReference type="SAM" id="SignalP"/>
    </source>
</evidence>
<dbReference type="GO" id="GO:0009277">
    <property type="term" value="C:fungal-type cell wall"/>
    <property type="evidence" value="ECO:0007669"/>
    <property type="project" value="TreeGrafter"/>
</dbReference>
<gene>
    <name evidence="6" type="ORF">CMUS01_12097</name>
</gene>
<feature type="chain" id="PRO_5034501203" evidence="5">
    <location>
        <begin position="20"/>
        <end position="369"/>
    </location>
</feature>
<name>A0A8H6N203_9PEZI</name>
<comment type="caution">
    <text evidence="6">The sequence shown here is derived from an EMBL/GenBank/DDBJ whole genome shotgun (WGS) entry which is preliminary data.</text>
</comment>
<dbReference type="GO" id="GO:0005576">
    <property type="term" value="C:extracellular region"/>
    <property type="evidence" value="ECO:0007669"/>
    <property type="project" value="TreeGrafter"/>
</dbReference>
<keyword evidence="5" id="KW-0732">Signal</keyword>
<evidence type="ECO:0000256" key="1">
    <source>
        <dbReference type="ARBA" id="ARBA00004196"/>
    </source>
</evidence>
<dbReference type="PANTHER" id="PTHR16631:SF16">
    <property type="entry name" value="GPI-ANCHORED CELL WALL BETA-1,3-ENDOGLUCANASE EGLC"/>
    <property type="match status" value="1"/>
</dbReference>
<evidence type="ECO:0000256" key="4">
    <source>
        <dbReference type="SAM" id="MobiDB-lite"/>
    </source>
</evidence>
<dbReference type="PANTHER" id="PTHR16631">
    <property type="entry name" value="GLUCAN 1,3-BETA-GLUCOSIDASE"/>
    <property type="match status" value="1"/>
</dbReference>
<proteinExistence type="inferred from homology"/>
<dbReference type="GO" id="GO:0071555">
    <property type="term" value="P:cell wall organization"/>
    <property type="evidence" value="ECO:0007669"/>
    <property type="project" value="TreeGrafter"/>
</dbReference>
<dbReference type="EMBL" id="WIGM01000654">
    <property type="protein sequence ID" value="KAF6817429.1"/>
    <property type="molecule type" value="Genomic_DNA"/>
</dbReference>
<dbReference type="SUPFAM" id="SSF51445">
    <property type="entry name" value="(Trans)glycosidases"/>
    <property type="match status" value="1"/>
</dbReference>
<evidence type="ECO:0000313" key="7">
    <source>
        <dbReference type="Proteomes" id="UP000639643"/>
    </source>
</evidence>
<dbReference type="InterPro" id="IPR050732">
    <property type="entry name" value="Beta-glucan_modifiers"/>
</dbReference>
<feature type="region of interest" description="Disordered" evidence="4">
    <location>
        <begin position="319"/>
        <end position="345"/>
    </location>
</feature>
<organism evidence="6 7">
    <name type="scientific">Colletotrichum musicola</name>
    <dbReference type="NCBI Taxonomy" id="2175873"/>
    <lineage>
        <taxon>Eukaryota</taxon>
        <taxon>Fungi</taxon>
        <taxon>Dikarya</taxon>
        <taxon>Ascomycota</taxon>
        <taxon>Pezizomycotina</taxon>
        <taxon>Sordariomycetes</taxon>
        <taxon>Hypocreomycetidae</taxon>
        <taxon>Glomerellales</taxon>
        <taxon>Glomerellaceae</taxon>
        <taxon>Colletotrichum</taxon>
        <taxon>Colletotrichum orchidearum species complex</taxon>
    </lineage>
</organism>
<comment type="similarity">
    <text evidence="2">Belongs to the glycosyl hydrolase 17 family.</text>
</comment>
<comment type="subcellular location">
    <subcellularLocation>
        <location evidence="1">Cell envelope</location>
    </subcellularLocation>
</comment>